<accession>A0A6B0R4J2</accession>
<evidence type="ECO:0000313" key="3">
    <source>
        <dbReference type="Proteomes" id="UP000322234"/>
    </source>
</evidence>
<evidence type="ECO:0000256" key="1">
    <source>
        <dbReference type="SAM" id="MobiDB-lite"/>
    </source>
</evidence>
<reference evidence="2" key="1">
    <citation type="submission" date="2019-10" db="EMBL/GenBank/DDBJ databases">
        <title>The sequence and de novo assembly of the wild yak genome.</title>
        <authorList>
            <person name="Liu Y."/>
        </authorList>
    </citation>
    <scope>NUCLEOTIDE SEQUENCE [LARGE SCALE GENOMIC DNA]</scope>
    <source>
        <strain evidence="2">WY2019</strain>
    </source>
</reference>
<dbReference type="Proteomes" id="UP000322234">
    <property type="component" value="Unassembled WGS sequence"/>
</dbReference>
<comment type="caution">
    <text evidence="2">The sequence shown here is derived from an EMBL/GenBank/DDBJ whole genome shotgun (WGS) entry which is preliminary data.</text>
</comment>
<sequence length="330" mass="36774">MCCLSPAMVLRIYLHVETDTELEDGKRIRNALGWLQSSDKITSMSECAESLGVSGTGYKDEKLLDELKDGYWELEQYSGAAGRERTGRIQKILRRCSTELFLYAHHSVQFLDTLQSAQTDNTSSNASYNDHQSISRSQIPVTRTHLAAVPIIGRSSGFGGSALPFRTVHVGPVSVDGRPGWLKDATGQTDAFGPQALEIAVLELEWWDTMKPEAGKRISRLGNTGSSHRPADPRCEPRMDKTITCREPGPDPQGHLTAYRTDPLALTCTFWIEKPPSSYPLVRRLFALKPKKSCTYQPLPSSYSMTLNTFCGTDFALSDYNYISERKVKI</sequence>
<dbReference type="AlphaFoldDB" id="A0A6B0R4J2"/>
<keyword evidence="3" id="KW-1185">Reference proteome</keyword>
<gene>
    <name evidence="2" type="ORF">E5288_WYG016692</name>
</gene>
<name>A0A6B0R4J2_9CETA</name>
<protein>
    <submittedName>
        <fullName evidence="2">Uncharacterized protein</fullName>
    </submittedName>
</protein>
<proteinExistence type="predicted"/>
<evidence type="ECO:0000313" key="2">
    <source>
        <dbReference type="EMBL" id="MXQ84755.1"/>
    </source>
</evidence>
<feature type="compositionally biased region" description="Basic and acidic residues" evidence="1">
    <location>
        <begin position="229"/>
        <end position="239"/>
    </location>
</feature>
<feature type="region of interest" description="Disordered" evidence="1">
    <location>
        <begin position="217"/>
        <end position="239"/>
    </location>
</feature>
<organism evidence="2 3">
    <name type="scientific">Bos mutus</name>
    <name type="common">wild yak</name>
    <dbReference type="NCBI Taxonomy" id="72004"/>
    <lineage>
        <taxon>Eukaryota</taxon>
        <taxon>Metazoa</taxon>
        <taxon>Chordata</taxon>
        <taxon>Craniata</taxon>
        <taxon>Vertebrata</taxon>
        <taxon>Euteleostomi</taxon>
        <taxon>Mammalia</taxon>
        <taxon>Eutheria</taxon>
        <taxon>Laurasiatheria</taxon>
        <taxon>Artiodactyla</taxon>
        <taxon>Ruminantia</taxon>
        <taxon>Pecora</taxon>
        <taxon>Bovidae</taxon>
        <taxon>Bovinae</taxon>
        <taxon>Bos</taxon>
    </lineage>
</organism>
<dbReference type="EMBL" id="VBQZ03000022">
    <property type="protein sequence ID" value="MXQ84755.1"/>
    <property type="molecule type" value="Genomic_DNA"/>
</dbReference>